<gene>
    <name evidence="1" type="ORF">HZU75_12035</name>
</gene>
<accession>A0A7D5VAC2</accession>
<dbReference type="AlphaFoldDB" id="A0A7D5VAC2"/>
<evidence type="ECO:0000313" key="2">
    <source>
        <dbReference type="Proteomes" id="UP000510822"/>
    </source>
</evidence>
<sequence length="268" mass="29150">MSKSINVVWGLILYLGILMQAQAEVVDSFAPRHKLASQLAPALQAAFPTASIKAFSGQIIVNAPDEASFRQIRALAEQLDTVQRSVTITVEQRAMQQSQQQAVDVNGGVVISNQGSAAHLGLELSQQQKQSEVSSRQSLRTLEGSNAMIMLGQQRFIPQLSFIYRPGYTIVQHGGAWQAAGTGFYVAPALLGDGRVSLKLAPQSSSFNRDGSVNAHETYSELEGRLGEWLPIGETRSEGSNDRRRIAGVDQQSNQSRFTVWVKVDLAP</sequence>
<protein>
    <recommendedName>
        <fullName evidence="3">Secretin</fullName>
    </recommendedName>
</protein>
<reference evidence="1 2" key="1">
    <citation type="journal article" date="2016" name="Int. J. Syst. Evol. Microbiol.">
        <title>Chitinibacter fontanus sp. nov., isolated from a spring.</title>
        <authorList>
            <person name="Sheu S.Y."/>
            <person name="Li Y.S."/>
            <person name="Young C.C."/>
            <person name="Chen W.M."/>
        </authorList>
    </citation>
    <scope>NUCLEOTIDE SEQUENCE [LARGE SCALE GENOMIC DNA]</scope>
    <source>
        <strain evidence="1 2">STM-7</strain>
    </source>
</reference>
<dbReference type="Proteomes" id="UP000510822">
    <property type="component" value="Chromosome"/>
</dbReference>
<dbReference type="EMBL" id="CP058952">
    <property type="protein sequence ID" value="QLI82197.1"/>
    <property type="molecule type" value="Genomic_DNA"/>
</dbReference>
<dbReference type="KEGG" id="cfon:HZU75_12035"/>
<dbReference type="RefSeq" id="WP_180306280.1">
    <property type="nucleotide sequence ID" value="NZ_CP058952.1"/>
</dbReference>
<evidence type="ECO:0000313" key="1">
    <source>
        <dbReference type="EMBL" id="QLI82197.1"/>
    </source>
</evidence>
<proteinExistence type="predicted"/>
<organism evidence="1 2">
    <name type="scientific">Chitinibacter fontanus</name>
    <dbReference type="NCBI Taxonomy" id="1737446"/>
    <lineage>
        <taxon>Bacteria</taxon>
        <taxon>Pseudomonadati</taxon>
        <taxon>Pseudomonadota</taxon>
        <taxon>Betaproteobacteria</taxon>
        <taxon>Neisseriales</taxon>
        <taxon>Chitinibacteraceae</taxon>
        <taxon>Chitinibacter</taxon>
    </lineage>
</organism>
<keyword evidence="2" id="KW-1185">Reference proteome</keyword>
<evidence type="ECO:0008006" key="3">
    <source>
        <dbReference type="Google" id="ProtNLM"/>
    </source>
</evidence>
<name>A0A7D5VAC2_9NEIS</name>